<sequence>MWYNQLSAWLEMIVFKATISDPFVFHRKLETPIWLFIHMDNIAVFSKNLTAFKHEIQQEFKTKLLGQANLLLGIKIHQDANSISLSQEHHVDSLLDFYGMSDCRPVATPLVPN</sequence>
<dbReference type="OrthoDB" id="421869at2759"/>
<evidence type="ECO:0000313" key="2">
    <source>
        <dbReference type="EMBL" id="MBW0477128.1"/>
    </source>
</evidence>
<comment type="caution">
    <text evidence="2">The sequence shown here is derived from an EMBL/GenBank/DDBJ whole genome shotgun (WGS) entry which is preliminary data.</text>
</comment>
<evidence type="ECO:0000313" key="3">
    <source>
        <dbReference type="Proteomes" id="UP000765509"/>
    </source>
</evidence>
<accession>A0A9Q3GRA1</accession>
<evidence type="ECO:0000259" key="1">
    <source>
        <dbReference type="Pfam" id="PF07727"/>
    </source>
</evidence>
<name>A0A9Q3GRA1_9BASI</name>
<proteinExistence type="predicted"/>
<dbReference type="Proteomes" id="UP000765509">
    <property type="component" value="Unassembled WGS sequence"/>
</dbReference>
<reference evidence="2" key="1">
    <citation type="submission" date="2021-03" db="EMBL/GenBank/DDBJ databases">
        <title>Draft genome sequence of rust myrtle Austropuccinia psidii MF-1, a brazilian biotype.</title>
        <authorList>
            <person name="Quecine M.C."/>
            <person name="Pachon D.M.R."/>
            <person name="Bonatelli M.L."/>
            <person name="Correr F.H."/>
            <person name="Franceschini L.M."/>
            <person name="Leite T.F."/>
            <person name="Margarido G.R.A."/>
            <person name="Almeida C.A."/>
            <person name="Ferrarezi J.A."/>
            <person name="Labate C.A."/>
        </authorList>
    </citation>
    <scope>NUCLEOTIDE SEQUENCE</scope>
    <source>
        <strain evidence="2">MF-1</strain>
    </source>
</reference>
<dbReference type="Pfam" id="PF07727">
    <property type="entry name" value="RVT_2"/>
    <property type="match status" value="1"/>
</dbReference>
<keyword evidence="3" id="KW-1185">Reference proteome</keyword>
<dbReference type="EMBL" id="AVOT02004707">
    <property type="protein sequence ID" value="MBW0477128.1"/>
    <property type="molecule type" value="Genomic_DNA"/>
</dbReference>
<dbReference type="InterPro" id="IPR013103">
    <property type="entry name" value="RVT_2"/>
</dbReference>
<protein>
    <recommendedName>
        <fullName evidence="1">Reverse transcriptase Ty1/copia-type domain-containing protein</fullName>
    </recommendedName>
</protein>
<gene>
    <name evidence="2" type="ORF">O181_016843</name>
</gene>
<organism evidence="2 3">
    <name type="scientific">Austropuccinia psidii MF-1</name>
    <dbReference type="NCBI Taxonomy" id="1389203"/>
    <lineage>
        <taxon>Eukaryota</taxon>
        <taxon>Fungi</taxon>
        <taxon>Dikarya</taxon>
        <taxon>Basidiomycota</taxon>
        <taxon>Pucciniomycotina</taxon>
        <taxon>Pucciniomycetes</taxon>
        <taxon>Pucciniales</taxon>
        <taxon>Sphaerophragmiaceae</taxon>
        <taxon>Austropuccinia</taxon>
    </lineage>
</organism>
<dbReference type="AlphaFoldDB" id="A0A9Q3GRA1"/>
<feature type="domain" description="Reverse transcriptase Ty1/copia-type" evidence="1">
    <location>
        <begin position="1"/>
        <end position="111"/>
    </location>
</feature>